<evidence type="ECO:0000313" key="3">
    <source>
        <dbReference type="Proteomes" id="UP001234787"/>
    </source>
</evidence>
<organism evidence="2 3">
    <name type="scientific">Cryptomeria japonica</name>
    <name type="common">Japanese cedar</name>
    <name type="synonym">Cupressus japonica</name>
    <dbReference type="NCBI Taxonomy" id="3369"/>
    <lineage>
        <taxon>Eukaryota</taxon>
        <taxon>Viridiplantae</taxon>
        <taxon>Streptophyta</taxon>
        <taxon>Embryophyta</taxon>
        <taxon>Tracheophyta</taxon>
        <taxon>Spermatophyta</taxon>
        <taxon>Pinopsida</taxon>
        <taxon>Pinidae</taxon>
        <taxon>Conifers II</taxon>
        <taxon>Cupressales</taxon>
        <taxon>Cupressaceae</taxon>
        <taxon>Cryptomeria</taxon>
    </lineage>
</organism>
<dbReference type="AlphaFoldDB" id="A0AAD3NW84"/>
<feature type="region of interest" description="Disordered" evidence="1">
    <location>
        <begin position="18"/>
        <end position="38"/>
    </location>
</feature>
<keyword evidence="3" id="KW-1185">Reference proteome</keyword>
<dbReference type="Proteomes" id="UP001234787">
    <property type="component" value="Unassembled WGS sequence"/>
</dbReference>
<dbReference type="SUPFAM" id="SSF53686">
    <property type="entry name" value="Tryptophan synthase beta subunit-like PLP-dependent enzymes"/>
    <property type="match status" value="1"/>
</dbReference>
<proteinExistence type="predicted"/>
<name>A0AAD3NW84_CRYJA</name>
<protein>
    <submittedName>
        <fullName evidence="2">Uncharacterized protein</fullName>
    </submittedName>
</protein>
<evidence type="ECO:0000256" key="1">
    <source>
        <dbReference type="SAM" id="MobiDB-lite"/>
    </source>
</evidence>
<accession>A0AAD3NW84</accession>
<dbReference type="Gene3D" id="3.40.50.1100">
    <property type="match status" value="1"/>
</dbReference>
<feature type="compositionally biased region" description="Low complexity" evidence="1">
    <location>
        <begin position="22"/>
        <end position="33"/>
    </location>
</feature>
<reference evidence="2" key="1">
    <citation type="submission" date="2022-12" db="EMBL/GenBank/DDBJ databases">
        <title>Chromosome-Level Genome Assembly of Japanese Cedar (Cryptomeriajaponica D. Don).</title>
        <authorList>
            <person name="Fujino T."/>
            <person name="Yamaguchi K."/>
            <person name="Yokoyama T."/>
            <person name="Hamanaka T."/>
            <person name="Harazono Y."/>
            <person name="Kamada H."/>
            <person name="Kobayashi W."/>
            <person name="Ujino-Ihara T."/>
            <person name="Uchiyama K."/>
            <person name="Matsumoto A."/>
            <person name="Izuno A."/>
            <person name="Tsumura Y."/>
            <person name="Toyoda A."/>
            <person name="Shigenobu S."/>
            <person name="Moriguchi Y."/>
            <person name="Ueno S."/>
            <person name="Kasahara M."/>
        </authorList>
    </citation>
    <scope>NUCLEOTIDE SEQUENCE</scope>
</reference>
<evidence type="ECO:0000313" key="2">
    <source>
        <dbReference type="EMBL" id="GLJ59637.1"/>
    </source>
</evidence>
<comment type="caution">
    <text evidence="2">The sequence shown here is derived from an EMBL/GenBank/DDBJ whole genome shotgun (WGS) entry which is preliminary data.</text>
</comment>
<dbReference type="EMBL" id="BSEH01001160">
    <property type="protein sequence ID" value="GLJ59637.1"/>
    <property type="molecule type" value="Genomic_DNA"/>
</dbReference>
<sequence length="92" mass="10524">MLNPDAVGWPSKCKWTLKDHNNQSSSTSTPTNNDYPHHHIENEFKLNRTTKIHNSILDCVGQTPLVRLNNLAKSYGIKCDLLAECEYLSPEW</sequence>
<dbReference type="InterPro" id="IPR036052">
    <property type="entry name" value="TrpB-like_PALP_sf"/>
</dbReference>
<gene>
    <name evidence="2" type="ORF">SUGI_1516740</name>
</gene>